<dbReference type="InterPro" id="IPR027417">
    <property type="entry name" value="P-loop_NTPase"/>
</dbReference>
<feature type="transmembrane region" description="Helical" evidence="5">
    <location>
        <begin position="245"/>
        <end position="271"/>
    </location>
</feature>
<dbReference type="InterPro" id="IPR003439">
    <property type="entry name" value="ABC_transporter-like_ATP-bd"/>
</dbReference>
<dbReference type="InterPro" id="IPR026082">
    <property type="entry name" value="ABCA"/>
</dbReference>
<dbReference type="GO" id="GO:0016887">
    <property type="term" value="F:ATP hydrolysis activity"/>
    <property type="evidence" value="ECO:0007669"/>
    <property type="project" value="InterPro"/>
</dbReference>
<gene>
    <name evidence="8" type="ORF">MCOR_50697</name>
</gene>
<evidence type="ECO:0000313" key="9">
    <source>
        <dbReference type="Proteomes" id="UP000507470"/>
    </source>
</evidence>
<keyword evidence="3 5" id="KW-1133">Transmembrane helix</keyword>
<comment type="subcellular location">
    <subcellularLocation>
        <location evidence="1">Membrane</location>
        <topology evidence="1">Multi-pass membrane protein</topology>
    </subcellularLocation>
</comment>
<dbReference type="Pfam" id="PF12698">
    <property type="entry name" value="ABC2_membrane_3"/>
    <property type="match status" value="1"/>
</dbReference>
<dbReference type="SUPFAM" id="SSF52540">
    <property type="entry name" value="P-loop containing nucleoside triphosphate hydrolases"/>
    <property type="match status" value="1"/>
</dbReference>
<dbReference type="Proteomes" id="UP000507470">
    <property type="component" value="Unassembled WGS sequence"/>
</dbReference>
<feature type="transmembrane region" description="Helical" evidence="5">
    <location>
        <begin position="292"/>
        <end position="320"/>
    </location>
</feature>
<evidence type="ECO:0000313" key="8">
    <source>
        <dbReference type="EMBL" id="CAC5418245.1"/>
    </source>
</evidence>
<dbReference type="Gene3D" id="3.40.50.300">
    <property type="entry name" value="P-loop containing nucleotide triphosphate hydrolases"/>
    <property type="match status" value="1"/>
</dbReference>
<dbReference type="PANTHER" id="PTHR19229">
    <property type="entry name" value="ATP-BINDING CASSETTE TRANSPORTER SUBFAMILY A ABCA"/>
    <property type="match status" value="1"/>
</dbReference>
<dbReference type="EMBL" id="CACVKT020008891">
    <property type="protein sequence ID" value="CAC5418245.1"/>
    <property type="molecule type" value="Genomic_DNA"/>
</dbReference>
<sequence>MTQRTYQCQQPEKMATFLDQFKILMWKNILLKKRNKKQVAQEILYPLYFIAILILIKAFNKGTEKPRISDFPTYSMTNAKFLERNFFNGKYILISPDTSISHSLANETIKVFEEMGNITSGQGPSLMYFTDKTAMDDYYEANTDNVAAGIIFEYSGGDNYSYALRFPSKKVPGTGSWTSGAGQCRDGNGLDQSNCDVNQYLNPGFSLLQLAIDTVLIRIDYPSYPLPDVTVEMLPKPSYKPDSTYIQVISSIYFVLAYSPFVNFLTVHLVAEKEKKIKEGMKMMGLRDSAFWLSWGLLYLIYITIVTVVTVILAVLYFVLAMYLDNVIPTEYGAKKPPYYIFMKSYWCPGTREVDYDERAEDYDALFGNDVEKVTTDMRQHTGVRILNLTKEFSGKEETVTAVNKLSLEMYTGQITCLLGHNGAGKTTLFNMLSGLVSPTRGTAKVLGLDINNPGDMLKIRQTTGSVHSTTFCLTN</sequence>
<feature type="domain" description="ABC transporter" evidence="6">
    <location>
        <begin position="404"/>
        <end position="469"/>
    </location>
</feature>
<dbReference type="Pfam" id="PF00005">
    <property type="entry name" value="ABC_tran"/>
    <property type="match status" value="1"/>
</dbReference>
<evidence type="ECO:0000256" key="3">
    <source>
        <dbReference type="ARBA" id="ARBA00022989"/>
    </source>
</evidence>
<accession>A0A6J8EF56</accession>
<organism evidence="8 9">
    <name type="scientific">Mytilus coruscus</name>
    <name type="common">Sea mussel</name>
    <dbReference type="NCBI Taxonomy" id="42192"/>
    <lineage>
        <taxon>Eukaryota</taxon>
        <taxon>Metazoa</taxon>
        <taxon>Spiralia</taxon>
        <taxon>Lophotrochozoa</taxon>
        <taxon>Mollusca</taxon>
        <taxon>Bivalvia</taxon>
        <taxon>Autobranchia</taxon>
        <taxon>Pteriomorphia</taxon>
        <taxon>Mytilida</taxon>
        <taxon>Mytiloidea</taxon>
        <taxon>Mytilidae</taxon>
        <taxon>Mytilinae</taxon>
        <taxon>Mytilus</taxon>
    </lineage>
</organism>
<dbReference type="PANTHER" id="PTHR19229:SF209">
    <property type="entry name" value="ATP-BINDING CASSETTE SUB-FAMILY A MEMBER 5 ISOFORM X1"/>
    <property type="match status" value="1"/>
</dbReference>
<feature type="transmembrane region" description="Helical" evidence="5">
    <location>
        <begin position="43"/>
        <end position="59"/>
    </location>
</feature>
<dbReference type="GO" id="GO:0005319">
    <property type="term" value="F:lipid transporter activity"/>
    <property type="evidence" value="ECO:0007669"/>
    <property type="project" value="TreeGrafter"/>
</dbReference>
<evidence type="ECO:0000259" key="6">
    <source>
        <dbReference type="Pfam" id="PF00005"/>
    </source>
</evidence>
<dbReference type="OrthoDB" id="8061355at2759"/>
<keyword evidence="2 5" id="KW-0812">Transmembrane</keyword>
<keyword evidence="4 5" id="KW-0472">Membrane</keyword>
<proteinExistence type="predicted"/>
<dbReference type="InterPro" id="IPR013525">
    <property type="entry name" value="ABC2_TM"/>
</dbReference>
<evidence type="ECO:0000256" key="5">
    <source>
        <dbReference type="SAM" id="Phobius"/>
    </source>
</evidence>
<evidence type="ECO:0000259" key="7">
    <source>
        <dbReference type="Pfam" id="PF12698"/>
    </source>
</evidence>
<evidence type="ECO:0000256" key="4">
    <source>
        <dbReference type="ARBA" id="ARBA00023136"/>
    </source>
</evidence>
<dbReference type="GO" id="GO:0016020">
    <property type="term" value="C:membrane"/>
    <property type="evidence" value="ECO:0007669"/>
    <property type="project" value="UniProtKB-SubCell"/>
</dbReference>
<name>A0A6J8EF56_MYTCO</name>
<keyword evidence="9" id="KW-1185">Reference proteome</keyword>
<dbReference type="GO" id="GO:0140359">
    <property type="term" value="F:ABC-type transporter activity"/>
    <property type="evidence" value="ECO:0007669"/>
    <property type="project" value="InterPro"/>
</dbReference>
<dbReference type="AlphaFoldDB" id="A0A6J8EF56"/>
<evidence type="ECO:0000256" key="2">
    <source>
        <dbReference type="ARBA" id="ARBA00022692"/>
    </source>
</evidence>
<dbReference type="GO" id="GO:0005524">
    <property type="term" value="F:ATP binding"/>
    <property type="evidence" value="ECO:0007669"/>
    <property type="project" value="InterPro"/>
</dbReference>
<evidence type="ECO:0000256" key="1">
    <source>
        <dbReference type="ARBA" id="ARBA00004141"/>
    </source>
</evidence>
<feature type="domain" description="ABC-2 type transporter transmembrane" evidence="7">
    <location>
        <begin position="42"/>
        <end position="324"/>
    </location>
</feature>
<protein>
    <submittedName>
        <fullName evidence="8">ABCA5</fullName>
    </submittedName>
</protein>
<reference evidence="8 9" key="1">
    <citation type="submission" date="2020-06" db="EMBL/GenBank/DDBJ databases">
        <authorList>
            <person name="Li R."/>
            <person name="Bekaert M."/>
        </authorList>
    </citation>
    <scope>NUCLEOTIDE SEQUENCE [LARGE SCALE GENOMIC DNA]</scope>
    <source>
        <strain evidence="9">wild</strain>
    </source>
</reference>